<evidence type="ECO:0000256" key="1">
    <source>
        <dbReference type="ARBA" id="ARBA00004651"/>
    </source>
</evidence>
<dbReference type="OrthoDB" id="9791458at2"/>
<evidence type="ECO:0000256" key="5">
    <source>
        <dbReference type="ARBA" id="ARBA00023136"/>
    </source>
</evidence>
<comment type="subcellular location">
    <subcellularLocation>
        <location evidence="1">Cell membrane</location>
        <topology evidence="1">Multi-pass membrane protein</topology>
    </subcellularLocation>
</comment>
<feature type="transmembrane region" description="Helical" evidence="6">
    <location>
        <begin position="519"/>
        <end position="541"/>
    </location>
</feature>
<keyword evidence="3 6" id="KW-0812">Transmembrane</keyword>
<sequence>MPQFTAIFTKLRALQRRSRKWPYAGRITFALALIAMLLLVTQGHHLDNPADITGYDLRGGKLVSEQGGPPPGPVLRFVSVVLPYLDKWMLVGGFVFITILLRQWGNIRKLVVPTWVAGISIAAWAVCTDIAHQLGVAQMTELGEAFAFAAYWVKLTLLVLGVLSLPAMLHYYYRSGSLDRYTLRTFTAPLVFCFIAFTSLWLIMDLLDNMKDFQEAETPVGRVILFYLGMLPFIYVSVMPAALLLSVLYTLTKMSRANEIVAMLGAGRSVVQILQPVLVVSALISLTSMAANYHWAPRAEGNKKAVIRGLDARQKDSIREDTILYRSPVTKRLWYVASFPFSLQSGRLRGVQVREHDAKGEVVHVIHADSAMWWPGGKWRFFDGKEVFFKDGKPTVIRDFPKDDQGRSQMDVTNFEETPWSMVSDSLKPEHLGVPEIISYMKAHPKDPKDKLAPFRAHYHHRFALPWQAFALALVAAPLGVAYSRRGNVGGIAGSIFIFFALLFLNNLCLNLAKGGHVAAWLSSWIPHLLFGALGLTLLYYRSQNKDLPKFSLAGLFGKKAQIARPRNRRAA</sequence>
<feature type="transmembrane region" description="Helical" evidence="6">
    <location>
        <begin position="465"/>
        <end position="484"/>
    </location>
</feature>
<keyword evidence="2" id="KW-1003">Cell membrane</keyword>
<feature type="transmembrane region" description="Helical" evidence="6">
    <location>
        <begin position="224"/>
        <end position="252"/>
    </location>
</feature>
<evidence type="ECO:0000256" key="2">
    <source>
        <dbReference type="ARBA" id="ARBA00022475"/>
    </source>
</evidence>
<name>A0A512M7I6_9BACT</name>
<reference evidence="7 8" key="1">
    <citation type="submission" date="2019-07" db="EMBL/GenBank/DDBJ databases">
        <title>Whole genome shotgun sequence of Brevifollis gellanilyticus NBRC 108608.</title>
        <authorList>
            <person name="Hosoyama A."/>
            <person name="Uohara A."/>
            <person name="Ohji S."/>
            <person name="Ichikawa N."/>
        </authorList>
    </citation>
    <scope>NUCLEOTIDE SEQUENCE [LARGE SCALE GENOMIC DNA]</scope>
    <source>
        <strain evidence="7 8">NBRC 108608</strain>
    </source>
</reference>
<evidence type="ECO:0000256" key="6">
    <source>
        <dbReference type="SAM" id="Phobius"/>
    </source>
</evidence>
<dbReference type="EMBL" id="BKAG01000011">
    <property type="protein sequence ID" value="GEP42695.1"/>
    <property type="molecule type" value="Genomic_DNA"/>
</dbReference>
<evidence type="ECO:0000256" key="4">
    <source>
        <dbReference type="ARBA" id="ARBA00022989"/>
    </source>
</evidence>
<evidence type="ECO:0000313" key="8">
    <source>
        <dbReference type="Proteomes" id="UP000321577"/>
    </source>
</evidence>
<proteinExistence type="predicted"/>
<keyword evidence="5 6" id="KW-0472">Membrane</keyword>
<dbReference type="InterPro" id="IPR005495">
    <property type="entry name" value="LptG/LptF_permease"/>
</dbReference>
<dbReference type="PANTHER" id="PTHR33529">
    <property type="entry name" value="SLR0882 PROTEIN-RELATED"/>
    <property type="match status" value="1"/>
</dbReference>
<dbReference type="PANTHER" id="PTHR33529:SF6">
    <property type="entry name" value="YJGP_YJGQ FAMILY PERMEASE"/>
    <property type="match status" value="1"/>
</dbReference>
<feature type="transmembrane region" description="Helical" evidence="6">
    <location>
        <begin position="185"/>
        <end position="204"/>
    </location>
</feature>
<keyword evidence="8" id="KW-1185">Reference proteome</keyword>
<accession>A0A512M7I6</accession>
<dbReference type="Pfam" id="PF03739">
    <property type="entry name" value="LptF_LptG"/>
    <property type="match status" value="1"/>
</dbReference>
<dbReference type="RefSeq" id="WP_146850284.1">
    <property type="nucleotide sequence ID" value="NZ_BKAG01000011.1"/>
</dbReference>
<feature type="transmembrane region" description="Helical" evidence="6">
    <location>
        <begin position="491"/>
        <end position="513"/>
    </location>
</feature>
<evidence type="ECO:0000256" key="3">
    <source>
        <dbReference type="ARBA" id="ARBA00022692"/>
    </source>
</evidence>
<dbReference type="Proteomes" id="UP000321577">
    <property type="component" value="Unassembled WGS sequence"/>
</dbReference>
<dbReference type="GO" id="GO:0043190">
    <property type="term" value="C:ATP-binding cassette (ABC) transporter complex"/>
    <property type="evidence" value="ECO:0007669"/>
    <property type="project" value="TreeGrafter"/>
</dbReference>
<dbReference type="AlphaFoldDB" id="A0A512M7I6"/>
<evidence type="ECO:0000313" key="7">
    <source>
        <dbReference type="EMBL" id="GEP42695.1"/>
    </source>
</evidence>
<dbReference type="GO" id="GO:0015920">
    <property type="term" value="P:lipopolysaccharide transport"/>
    <property type="evidence" value="ECO:0007669"/>
    <property type="project" value="TreeGrafter"/>
</dbReference>
<protein>
    <recommendedName>
        <fullName evidence="9">LPS export ABC transporter permease LptG</fullName>
    </recommendedName>
</protein>
<comment type="caution">
    <text evidence="7">The sequence shown here is derived from an EMBL/GenBank/DDBJ whole genome shotgun (WGS) entry which is preliminary data.</text>
</comment>
<evidence type="ECO:0008006" key="9">
    <source>
        <dbReference type="Google" id="ProtNLM"/>
    </source>
</evidence>
<organism evidence="7 8">
    <name type="scientific">Brevifollis gellanilyticus</name>
    <dbReference type="NCBI Taxonomy" id="748831"/>
    <lineage>
        <taxon>Bacteria</taxon>
        <taxon>Pseudomonadati</taxon>
        <taxon>Verrucomicrobiota</taxon>
        <taxon>Verrucomicrobiia</taxon>
        <taxon>Verrucomicrobiales</taxon>
        <taxon>Verrucomicrobiaceae</taxon>
    </lineage>
</organism>
<gene>
    <name evidence="7" type="ORF">BGE01nite_19860</name>
</gene>
<feature type="transmembrane region" description="Helical" evidence="6">
    <location>
        <begin position="81"/>
        <end position="101"/>
    </location>
</feature>
<feature type="transmembrane region" description="Helical" evidence="6">
    <location>
        <begin position="21"/>
        <end position="40"/>
    </location>
</feature>
<feature type="transmembrane region" description="Helical" evidence="6">
    <location>
        <begin position="151"/>
        <end position="173"/>
    </location>
</feature>
<feature type="transmembrane region" description="Helical" evidence="6">
    <location>
        <begin position="110"/>
        <end position="131"/>
    </location>
</feature>
<keyword evidence="4 6" id="KW-1133">Transmembrane helix</keyword>